<dbReference type="Pfam" id="PF13466">
    <property type="entry name" value="STAS_2"/>
    <property type="match status" value="1"/>
</dbReference>
<dbReference type="EMBL" id="JAYWVC010000133">
    <property type="protein sequence ID" value="MED7825996.1"/>
    <property type="molecule type" value="Genomic_DNA"/>
</dbReference>
<sequence>MTTSTLDRPALGPTISWLCPCGVRITLLMGPGCSMLVRLSGELDIATSPAVNNALDFCLSLDHSHGVTLDAAEVTFIDAAGLRPLVEAHALSRRRGQWLRIAPASDALRRVLTLTRHTHRLLDCMAAGQGDTDQVRPGSPPQR</sequence>
<dbReference type="SUPFAM" id="SSF52091">
    <property type="entry name" value="SpoIIaa-like"/>
    <property type="match status" value="1"/>
</dbReference>
<gene>
    <name evidence="2" type="ORF">VXC91_29505</name>
</gene>
<keyword evidence="3" id="KW-1185">Reference proteome</keyword>
<protein>
    <submittedName>
        <fullName evidence="2">STAS domain-containing protein</fullName>
    </submittedName>
</protein>
<comment type="caution">
    <text evidence="2">The sequence shown here is derived from an EMBL/GenBank/DDBJ whole genome shotgun (WGS) entry which is preliminary data.</text>
</comment>
<feature type="domain" description="STAS" evidence="1">
    <location>
        <begin position="35"/>
        <end position="115"/>
    </location>
</feature>
<organism evidence="2 3">
    <name type="scientific">Streptomyces chiangmaiensis</name>
    <dbReference type="NCBI Taxonomy" id="766497"/>
    <lineage>
        <taxon>Bacteria</taxon>
        <taxon>Bacillati</taxon>
        <taxon>Actinomycetota</taxon>
        <taxon>Actinomycetes</taxon>
        <taxon>Kitasatosporales</taxon>
        <taxon>Streptomycetaceae</taxon>
        <taxon>Streptomyces</taxon>
    </lineage>
</organism>
<evidence type="ECO:0000259" key="1">
    <source>
        <dbReference type="PROSITE" id="PS50801"/>
    </source>
</evidence>
<dbReference type="PROSITE" id="PS50801">
    <property type="entry name" value="STAS"/>
    <property type="match status" value="1"/>
</dbReference>
<proteinExistence type="predicted"/>
<reference evidence="2" key="1">
    <citation type="submission" date="2024-01" db="EMBL/GenBank/DDBJ databases">
        <title>First draft genome sequence data of TA4-1, the type strain of Gram-positive actinobacterium Streptomyces chiangmaiensis.</title>
        <authorList>
            <person name="Yasawong M."/>
            <person name="Nantapong N."/>
        </authorList>
    </citation>
    <scope>NUCLEOTIDE SEQUENCE</scope>
    <source>
        <strain evidence="2">TA4-1</strain>
    </source>
</reference>
<dbReference type="InterPro" id="IPR036513">
    <property type="entry name" value="STAS_dom_sf"/>
</dbReference>
<accession>A0ABU7FPG2</accession>
<dbReference type="CDD" id="cd07043">
    <property type="entry name" value="STAS_anti-anti-sigma_factors"/>
    <property type="match status" value="1"/>
</dbReference>
<name>A0ABU7FPG2_9ACTN</name>
<dbReference type="Gene3D" id="3.30.750.24">
    <property type="entry name" value="STAS domain"/>
    <property type="match status" value="1"/>
</dbReference>
<evidence type="ECO:0000313" key="2">
    <source>
        <dbReference type="EMBL" id="MED7825996.1"/>
    </source>
</evidence>
<dbReference type="InterPro" id="IPR058548">
    <property type="entry name" value="MlaB-like_STAS"/>
</dbReference>
<dbReference type="RefSeq" id="WP_329510400.1">
    <property type="nucleotide sequence ID" value="NZ_BAAAYZ010000271.1"/>
</dbReference>
<dbReference type="Proteomes" id="UP001333996">
    <property type="component" value="Unassembled WGS sequence"/>
</dbReference>
<dbReference type="InterPro" id="IPR002645">
    <property type="entry name" value="STAS_dom"/>
</dbReference>
<evidence type="ECO:0000313" key="3">
    <source>
        <dbReference type="Proteomes" id="UP001333996"/>
    </source>
</evidence>